<evidence type="ECO:0008006" key="3">
    <source>
        <dbReference type="Google" id="ProtNLM"/>
    </source>
</evidence>
<organism evidence="1 2">
    <name type="scientific">Anaerotignum neopropionicum</name>
    <dbReference type="NCBI Taxonomy" id="36847"/>
    <lineage>
        <taxon>Bacteria</taxon>
        <taxon>Bacillati</taxon>
        <taxon>Bacillota</taxon>
        <taxon>Clostridia</taxon>
        <taxon>Lachnospirales</taxon>
        <taxon>Anaerotignaceae</taxon>
        <taxon>Anaerotignum</taxon>
    </lineage>
</organism>
<protein>
    <recommendedName>
        <fullName evidence="3">DUF4365 domain-containing protein</fullName>
    </recommendedName>
</protein>
<dbReference type="RefSeq" id="WP_066086400.1">
    <property type="nucleotide sequence ID" value="NZ_LRVM01000003.1"/>
</dbReference>
<dbReference type="AlphaFoldDB" id="A0A136WG62"/>
<dbReference type="STRING" id="36847.CLNEO_13640"/>
<dbReference type="Proteomes" id="UP000070539">
    <property type="component" value="Unassembled WGS sequence"/>
</dbReference>
<keyword evidence="2" id="KW-1185">Reference proteome</keyword>
<name>A0A136WG62_9FIRM</name>
<dbReference type="EMBL" id="LRVM01000003">
    <property type="protein sequence ID" value="KXL53393.1"/>
    <property type="molecule type" value="Genomic_DNA"/>
</dbReference>
<accession>A0A136WG62</accession>
<evidence type="ECO:0000313" key="1">
    <source>
        <dbReference type="EMBL" id="KXL53393.1"/>
    </source>
</evidence>
<reference evidence="1 2" key="1">
    <citation type="submission" date="2016-01" db="EMBL/GenBank/DDBJ databases">
        <title>Genome sequence of Clostridium neopropionicum X4, DSM-3847.</title>
        <authorList>
            <person name="Poehlein A."/>
            <person name="Beck M.H."/>
            <person name="Bengelsdorf F.R."/>
            <person name="Daniel R."/>
            <person name="Duerre P."/>
        </authorList>
    </citation>
    <scope>NUCLEOTIDE SEQUENCE [LARGE SCALE GENOMIC DNA]</scope>
    <source>
        <strain evidence="1 2">DSM-3847</strain>
    </source>
</reference>
<sequence length="190" mass="22493">MSTNYKNAKHNLEGKVGEDKVLEYLKTIPKMVKITDVREMDEYQGKDVDFICKKQIDEWDCKKYSIEVKTDIAAGTYGNFFIEKQIHYLVDTPVAKKGTITQGWIYYSECDFFFIFVPKQERIYIFHNNVIKQYINKFHPPVRNCNDGYKIVHGWCVKIKDFLQKYNESIVCIDSNTFKQIDNRDVINNL</sequence>
<gene>
    <name evidence="1" type="ORF">CLNEO_13640</name>
</gene>
<proteinExistence type="predicted"/>
<evidence type="ECO:0000313" key="2">
    <source>
        <dbReference type="Proteomes" id="UP000070539"/>
    </source>
</evidence>
<comment type="caution">
    <text evidence="1">The sequence shown here is derived from an EMBL/GenBank/DDBJ whole genome shotgun (WGS) entry which is preliminary data.</text>
</comment>